<evidence type="ECO:0000256" key="1">
    <source>
        <dbReference type="ARBA" id="ARBA00022801"/>
    </source>
</evidence>
<dbReference type="KEGG" id="hyh:D3Y59_06890"/>
<dbReference type="InterPro" id="IPR052016">
    <property type="entry name" value="Bact_Sigma-Reg"/>
</dbReference>
<dbReference type="PANTHER" id="PTHR43156">
    <property type="entry name" value="STAGE II SPORULATION PROTEIN E-RELATED"/>
    <property type="match status" value="1"/>
</dbReference>
<gene>
    <name evidence="3" type="ORF">D3Y59_06890</name>
</gene>
<sequence length="422" mass="47178">MPDTLRPLTKEEHLLLKLKERELAALLEITQAINGEPNDENLYKIFQFTLLGQLGVRQLAVYVAEDKQWRCAVAFGPGMPDFRGITLPEQLQRFPPEHPVDVADLELGRPWDFFATVMPVRQSEQLLGLVFIGPLHQNYTSSLEARREAVTFIDSLSQILLGAVSSRRLVRQQVQAAAVRKEIEIAQEVQAMLFPSKLPNDQHVAVHATYVPHTAVGGDFYDVVPIDKNRFLFCAADVSGKGVGASLLMSNFQAGLRTLLRQQADLATVVSELNNLIFRNSGGDRFITAFFGEYDRTTRELRYVNAGHNDPMLLPDLGCGPVQLLKDGTIMLGVMDELPMLKVGSVQVAAHSMLLCYTDGLTEVFDAHHEEFGEAGVLETLQTNRYLPLPKLHDELLRRIEAFNANGNHFADDITILSCRFR</sequence>
<dbReference type="Pfam" id="PF07228">
    <property type="entry name" value="SpoIIE"/>
    <property type="match status" value="1"/>
</dbReference>
<protein>
    <submittedName>
        <fullName evidence="3">Serine/threonine protein phosphatase</fullName>
    </submittedName>
</protein>
<feature type="domain" description="PPM-type phosphatase" evidence="2">
    <location>
        <begin position="201"/>
        <end position="421"/>
    </location>
</feature>
<dbReference type="GO" id="GO:0016791">
    <property type="term" value="F:phosphatase activity"/>
    <property type="evidence" value="ECO:0007669"/>
    <property type="project" value="TreeGrafter"/>
</dbReference>
<dbReference type="AlphaFoldDB" id="A0A3B7RBE2"/>
<dbReference type="PANTHER" id="PTHR43156:SF2">
    <property type="entry name" value="STAGE II SPORULATION PROTEIN E"/>
    <property type="match status" value="1"/>
</dbReference>
<dbReference type="SUPFAM" id="SSF81606">
    <property type="entry name" value="PP2C-like"/>
    <property type="match status" value="1"/>
</dbReference>
<proteinExistence type="predicted"/>
<organism evidence="3 4">
    <name type="scientific">Hymenobacter oligotrophus</name>
    <dbReference type="NCBI Taxonomy" id="2319843"/>
    <lineage>
        <taxon>Bacteria</taxon>
        <taxon>Pseudomonadati</taxon>
        <taxon>Bacteroidota</taxon>
        <taxon>Cytophagia</taxon>
        <taxon>Cytophagales</taxon>
        <taxon>Hymenobacteraceae</taxon>
        <taxon>Hymenobacter</taxon>
    </lineage>
</organism>
<dbReference type="OrthoDB" id="9763484at2"/>
<dbReference type="Proteomes" id="UP000262802">
    <property type="component" value="Chromosome"/>
</dbReference>
<accession>A0A3B7RBE2</accession>
<name>A0A3B7RBE2_9BACT</name>
<dbReference type="EMBL" id="CP032317">
    <property type="protein sequence ID" value="AYA36806.1"/>
    <property type="molecule type" value="Genomic_DNA"/>
</dbReference>
<dbReference type="SMART" id="SM00331">
    <property type="entry name" value="PP2C_SIG"/>
    <property type="match status" value="1"/>
</dbReference>
<evidence type="ECO:0000313" key="4">
    <source>
        <dbReference type="Proteomes" id="UP000262802"/>
    </source>
</evidence>
<keyword evidence="1" id="KW-0378">Hydrolase</keyword>
<evidence type="ECO:0000313" key="3">
    <source>
        <dbReference type="EMBL" id="AYA36806.1"/>
    </source>
</evidence>
<keyword evidence="4" id="KW-1185">Reference proteome</keyword>
<evidence type="ECO:0000259" key="2">
    <source>
        <dbReference type="SMART" id="SM00331"/>
    </source>
</evidence>
<dbReference type="Gene3D" id="3.60.40.10">
    <property type="entry name" value="PPM-type phosphatase domain"/>
    <property type="match status" value="1"/>
</dbReference>
<reference evidence="3 4" key="1">
    <citation type="submission" date="2018-09" db="EMBL/GenBank/DDBJ databases">
        <title>Hymenobacter medium sp. nov., isolated from R2A medium.</title>
        <authorList>
            <person name="Yingchao G."/>
        </authorList>
    </citation>
    <scope>NUCLEOTIDE SEQUENCE [LARGE SCALE GENOMIC DNA]</scope>
    <source>
        <strain evidence="4">sh-6</strain>
    </source>
</reference>
<dbReference type="InterPro" id="IPR001932">
    <property type="entry name" value="PPM-type_phosphatase-like_dom"/>
</dbReference>
<dbReference type="InterPro" id="IPR036457">
    <property type="entry name" value="PPM-type-like_dom_sf"/>
</dbReference>
<dbReference type="RefSeq" id="WP_119444384.1">
    <property type="nucleotide sequence ID" value="NZ_CP032317.1"/>
</dbReference>